<feature type="chain" id="PRO_5042988998" evidence="20">
    <location>
        <begin position="29"/>
        <end position="638"/>
    </location>
</feature>
<dbReference type="PROSITE" id="PS51473">
    <property type="entry name" value="GNK2"/>
    <property type="match status" value="2"/>
</dbReference>
<feature type="binding site" evidence="17">
    <location>
        <position position="357"/>
    </location>
    <ligand>
        <name>ATP</name>
        <dbReference type="ChEBI" id="CHEBI:30616"/>
    </ligand>
</feature>
<sequence>MPTLSLITAGRILPSLLLLLTSSSSAAAADNSSPAIFLSVCVDNQTQNAQTFDVNFVDAMEKIYQNVTTSGFATSSSGSNLTVYGLGQCFNYLSPVNCQLCYSQSRVKLPHCLPATAGRIYLDGCFLEYADKNVSSHAVDSADAYACGNTTVDKSLQLQFVNRTSDLVRSLSMAYQEKEYYQVGSVQVSPDLTVYGMAQCWRSLNASGCRNCLEKGRDNILDRCFPSMEAKAMNAGCFLRYSTEPFYLHETVNDSGSHWSSAKRSVIIAVTTILGALIVVGLVLLWKKRGSAFSYSEGVSARNQKFMKSIIKSHLSYKYDDLCKATSNFSQNNKLGQGGFGAVYKGVLLDGKEIAVKRLFFNTNNWVDEFFNEVKLISQVQHKNLVKLLGCSVEGPESLLVYELLSNSSLDHYLFDSFMKTALDWERRFNLIVGIAEGLAYLHNASPVRIIHRDIKASNILLDDMYRPKISDFGLARYFAEDQSHLSTGIAGTFGYMAPEYIIHGQLTEKVDIYSYGILVLEIITGRRTQRSILASDDGHSLLQQIWQHHNSETLMMMLDPDLQGKCSEVEALKAFKVGLLCVQASPSLRPPMWKVVEMLTSDRNNLSNPTQPPFLQRYGPQTQRHTLGSTPLVSAPM</sequence>
<keyword evidence="11 19" id="KW-1133">Transmembrane helix</keyword>
<evidence type="ECO:0000313" key="23">
    <source>
        <dbReference type="EMBL" id="KAK8947256.1"/>
    </source>
</evidence>
<dbReference type="Pfam" id="PF01657">
    <property type="entry name" value="Stress-antifung"/>
    <property type="match status" value="2"/>
</dbReference>
<evidence type="ECO:0000256" key="1">
    <source>
        <dbReference type="ARBA" id="ARBA00004167"/>
    </source>
</evidence>
<dbReference type="Gene3D" id="3.30.430.20">
    <property type="entry name" value="Gnk2 domain, C-X8-C-X2-C motif"/>
    <property type="match status" value="2"/>
</dbReference>
<dbReference type="InterPro" id="IPR038408">
    <property type="entry name" value="GNK2_sf"/>
</dbReference>
<proteinExistence type="predicted"/>
<evidence type="ECO:0000259" key="21">
    <source>
        <dbReference type="PROSITE" id="PS50011"/>
    </source>
</evidence>
<reference evidence="23 24" key="1">
    <citation type="journal article" date="2022" name="Nat. Plants">
        <title>Genomes of leafy and leafless Platanthera orchids illuminate the evolution of mycoheterotrophy.</title>
        <authorList>
            <person name="Li M.H."/>
            <person name="Liu K.W."/>
            <person name="Li Z."/>
            <person name="Lu H.C."/>
            <person name="Ye Q.L."/>
            <person name="Zhang D."/>
            <person name="Wang J.Y."/>
            <person name="Li Y.F."/>
            <person name="Zhong Z.M."/>
            <person name="Liu X."/>
            <person name="Yu X."/>
            <person name="Liu D.K."/>
            <person name="Tu X.D."/>
            <person name="Liu B."/>
            <person name="Hao Y."/>
            <person name="Liao X.Y."/>
            <person name="Jiang Y.T."/>
            <person name="Sun W.H."/>
            <person name="Chen J."/>
            <person name="Chen Y.Q."/>
            <person name="Ai Y."/>
            <person name="Zhai J.W."/>
            <person name="Wu S.S."/>
            <person name="Zhou Z."/>
            <person name="Hsiao Y.Y."/>
            <person name="Wu W.L."/>
            <person name="Chen Y.Y."/>
            <person name="Lin Y.F."/>
            <person name="Hsu J.L."/>
            <person name="Li C.Y."/>
            <person name="Wang Z.W."/>
            <person name="Zhao X."/>
            <person name="Zhong W.Y."/>
            <person name="Ma X.K."/>
            <person name="Ma L."/>
            <person name="Huang J."/>
            <person name="Chen G.Z."/>
            <person name="Huang M.Z."/>
            <person name="Huang L."/>
            <person name="Peng D.H."/>
            <person name="Luo Y.B."/>
            <person name="Zou S.Q."/>
            <person name="Chen S.P."/>
            <person name="Lan S."/>
            <person name="Tsai W.C."/>
            <person name="Van de Peer Y."/>
            <person name="Liu Z.J."/>
        </authorList>
    </citation>
    <scope>NUCLEOTIDE SEQUENCE [LARGE SCALE GENOMIC DNA]</scope>
    <source>
        <strain evidence="23">Lor287</strain>
    </source>
</reference>
<evidence type="ECO:0000256" key="4">
    <source>
        <dbReference type="ARBA" id="ARBA00022679"/>
    </source>
</evidence>
<keyword evidence="4" id="KW-0808">Transferase</keyword>
<comment type="catalytic activity">
    <reaction evidence="15">
        <text>L-seryl-[protein] + ATP = O-phospho-L-seryl-[protein] + ADP + H(+)</text>
        <dbReference type="Rhea" id="RHEA:17989"/>
        <dbReference type="Rhea" id="RHEA-COMP:9863"/>
        <dbReference type="Rhea" id="RHEA-COMP:11604"/>
        <dbReference type="ChEBI" id="CHEBI:15378"/>
        <dbReference type="ChEBI" id="CHEBI:29999"/>
        <dbReference type="ChEBI" id="CHEBI:30616"/>
        <dbReference type="ChEBI" id="CHEBI:83421"/>
        <dbReference type="ChEBI" id="CHEBI:456216"/>
    </reaction>
</comment>
<dbReference type="FunFam" id="1.10.510.10:FF:000336">
    <property type="entry name" value="Cysteine-rich receptor-like protein kinase 2"/>
    <property type="match status" value="1"/>
</dbReference>
<protein>
    <submittedName>
        <fullName evidence="23">Cysteine-rich receptor-like protein kinase 42</fullName>
    </submittedName>
</protein>
<feature type="compositionally biased region" description="Polar residues" evidence="18">
    <location>
        <begin position="620"/>
        <end position="638"/>
    </location>
</feature>
<dbReference type="SMART" id="SM00220">
    <property type="entry name" value="S_TKc"/>
    <property type="match status" value="1"/>
</dbReference>
<dbReference type="InterPro" id="IPR052059">
    <property type="entry name" value="CR_Ser/Thr_kinase"/>
</dbReference>
<evidence type="ECO:0000256" key="15">
    <source>
        <dbReference type="ARBA" id="ARBA00047558"/>
    </source>
</evidence>
<feature type="domain" description="Gnk2-homologous" evidence="22">
    <location>
        <begin position="141"/>
        <end position="246"/>
    </location>
</feature>
<evidence type="ECO:0000313" key="24">
    <source>
        <dbReference type="Proteomes" id="UP001418222"/>
    </source>
</evidence>
<feature type="signal peptide" evidence="20">
    <location>
        <begin position="1"/>
        <end position="28"/>
    </location>
</feature>
<evidence type="ECO:0000256" key="16">
    <source>
        <dbReference type="ARBA" id="ARBA00047951"/>
    </source>
</evidence>
<comment type="caution">
    <text evidence="23">The sequence shown here is derived from an EMBL/GenBank/DDBJ whole genome shotgun (WGS) entry which is preliminary data.</text>
</comment>
<keyword evidence="13 23" id="KW-0675">Receptor</keyword>
<evidence type="ECO:0000256" key="5">
    <source>
        <dbReference type="ARBA" id="ARBA00022692"/>
    </source>
</evidence>
<evidence type="ECO:0000256" key="17">
    <source>
        <dbReference type="PROSITE-ProRule" id="PRU10141"/>
    </source>
</evidence>
<dbReference type="Proteomes" id="UP001418222">
    <property type="component" value="Unassembled WGS sequence"/>
</dbReference>
<keyword evidence="2" id="KW-0723">Serine/threonine-protein kinase</keyword>
<dbReference type="Pfam" id="PF07714">
    <property type="entry name" value="PK_Tyr_Ser-Thr"/>
    <property type="match status" value="1"/>
</dbReference>
<evidence type="ECO:0000256" key="6">
    <source>
        <dbReference type="ARBA" id="ARBA00022729"/>
    </source>
</evidence>
<dbReference type="GO" id="GO:0016020">
    <property type="term" value="C:membrane"/>
    <property type="evidence" value="ECO:0007669"/>
    <property type="project" value="UniProtKB-SubCell"/>
</dbReference>
<evidence type="ECO:0000256" key="7">
    <source>
        <dbReference type="ARBA" id="ARBA00022737"/>
    </source>
</evidence>
<dbReference type="InterPro" id="IPR008271">
    <property type="entry name" value="Ser/Thr_kinase_AS"/>
</dbReference>
<dbReference type="SUPFAM" id="SSF56112">
    <property type="entry name" value="Protein kinase-like (PK-like)"/>
    <property type="match status" value="1"/>
</dbReference>
<evidence type="ECO:0000256" key="13">
    <source>
        <dbReference type="ARBA" id="ARBA00023170"/>
    </source>
</evidence>
<dbReference type="EMBL" id="JBBWWQ010000005">
    <property type="protein sequence ID" value="KAK8947256.1"/>
    <property type="molecule type" value="Genomic_DNA"/>
</dbReference>
<evidence type="ECO:0000256" key="12">
    <source>
        <dbReference type="ARBA" id="ARBA00023136"/>
    </source>
</evidence>
<evidence type="ECO:0000256" key="18">
    <source>
        <dbReference type="SAM" id="MobiDB-lite"/>
    </source>
</evidence>
<dbReference type="AlphaFoldDB" id="A0AAP0BR24"/>
<dbReference type="PANTHER" id="PTHR47973">
    <property type="entry name" value="CYSTEINE-RICH RECEPTOR-LIKE PROTEIN KINASE 3"/>
    <property type="match status" value="1"/>
</dbReference>
<dbReference type="FunFam" id="3.30.430.20:FF:000015">
    <property type="entry name" value="Cysteine-rich receptor-like protein kinase 3"/>
    <property type="match status" value="1"/>
</dbReference>
<keyword evidence="9 23" id="KW-0418">Kinase</keyword>
<comment type="catalytic activity">
    <reaction evidence="16">
        <text>L-threonyl-[protein] + ATP = O-phospho-L-threonyl-[protein] + ADP + H(+)</text>
        <dbReference type="Rhea" id="RHEA:46608"/>
        <dbReference type="Rhea" id="RHEA-COMP:11060"/>
        <dbReference type="Rhea" id="RHEA-COMP:11605"/>
        <dbReference type="ChEBI" id="CHEBI:15378"/>
        <dbReference type="ChEBI" id="CHEBI:30013"/>
        <dbReference type="ChEBI" id="CHEBI:30616"/>
        <dbReference type="ChEBI" id="CHEBI:61977"/>
        <dbReference type="ChEBI" id="CHEBI:456216"/>
    </reaction>
</comment>
<dbReference type="PROSITE" id="PS00108">
    <property type="entry name" value="PROTEIN_KINASE_ST"/>
    <property type="match status" value="1"/>
</dbReference>
<feature type="transmembrane region" description="Helical" evidence="19">
    <location>
        <begin position="266"/>
        <end position="286"/>
    </location>
</feature>
<keyword evidence="6 20" id="KW-0732">Signal</keyword>
<dbReference type="GO" id="GO:0004674">
    <property type="term" value="F:protein serine/threonine kinase activity"/>
    <property type="evidence" value="ECO:0007669"/>
    <property type="project" value="UniProtKB-KW"/>
</dbReference>
<dbReference type="Gene3D" id="1.10.510.10">
    <property type="entry name" value="Transferase(Phosphotransferase) domain 1"/>
    <property type="match status" value="1"/>
</dbReference>
<keyword evidence="10 17" id="KW-0067">ATP-binding</keyword>
<evidence type="ECO:0000256" key="10">
    <source>
        <dbReference type="ARBA" id="ARBA00022840"/>
    </source>
</evidence>
<evidence type="ECO:0000259" key="22">
    <source>
        <dbReference type="PROSITE" id="PS51473"/>
    </source>
</evidence>
<dbReference type="PROSITE" id="PS50011">
    <property type="entry name" value="PROTEIN_KINASE_DOM"/>
    <property type="match status" value="1"/>
</dbReference>
<organism evidence="23 24">
    <name type="scientific">Platanthera zijinensis</name>
    <dbReference type="NCBI Taxonomy" id="2320716"/>
    <lineage>
        <taxon>Eukaryota</taxon>
        <taxon>Viridiplantae</taxon>
        <taxon>Streptophyta</taxon>
        <taxon>Embryophyta</taxon>
        <taxon>Tracheophyta</taxon>
        <taxon>Spermatophyta</taxon>
        <taxon>Magnoliopsida</taxon>
        <taxon>Liliopsida</taxon>
        <taxon>Asparagales</taxon>
        <taxon>Orchidaceae</taxon>
        <taxon>Orchidoideae</taxon>
        <taxon>Orchideae</taxon>
        <taxon>Orchidinae</taxon>
        <taxon>Platanthera</taxon>
    </lineage>
</organism>
<keyword evidence="12 19" id="KW-0472">Membrane</keyword>
<dbReference type="InterPro" id="IPR011009">
    <property type="entry name" value="Kinase-like_dom_sf"/>
</dbReference>
<evidence type="ECO:0000256" key="20">
    <source>
        <dbReference type="SAM" id="SignalP"/>
    </source>
</evidence>
<keyword evidence="14" id="KW-0325">Glycoprotein</keyword>
<keyword evidence="7" id="KW-0677">Repeat</keyword>
<dbReference type="InterPro" id="IPR001245">
    <property type="entry name" value="Ser-Thr/Tyr_kinase_cat_dom"/>
</dbReference>
<keyword evidence="3" id="KW-0597">Phosphoprotein</keyword>
<dbReference type="Gene3D" id="3.30.200.20">
    <property type="entry name" value="Phosphorylase Kinase, domain 1"/>
    <property type="match status" value="1"/>
</dbReference>
<name>A0AAP0BR24_9ASPA</name>
<accession>A0AAP0BR24</accession>
<dbReference type="InterPro" id="IPR017441">
    <property type="entry name" value="Protein_kinase_ATP_BS"/>
</dbReference>
<evidence type="ECO:0000256" key="8">
    <source>
        <dbReference type="ARBA" id="ARBA00022741"/>
    </source>
</evidence>
<dbReference type="InterPro" id="IPR000719">
    <property type="entry name" value="Prot_kinase_dom"/>
</dbReference>
<feature type="domain" description="Gnk2-homologous" evidence="22">
    <location>
        <begin position="33"/>
        <end position="134"/>
    </location>
</feature>
<evidence type="ECO:0000256" key="9">
    <source>
        <dbReference type="ARBA" id="ARBA00022777"/>
    </source>
</evidence>
<dbReference type="GO" id="GO:0005524">
    <property type="term" value="F:ATP binding"/>
    <property type="evidence" value="ECO:0007669"/>
    <property type="project" value="UniProtKB-UniRule"/>
</dbReference>
<gene>
    <name evidence="23" type="primary">CRK42</name>
    <name evidence="23" type="ORF">KSP39_PZI007182</name>
</gene>
<evidence type="ECO:0000256" key="2">
    <source>
        <dbReference type="ARBA" id="ARBA00022527"/>
    </source>
</evidence>
<keyword evidence="24" id="KW-1185">Reference proteome</keyword>
<evidence type="ECO:0000256" key="19">
    <source>
        <dbReference type="SAM" id="Phobius"/>
    </source>
</evidence>
<feature type="domain" description="Protein kinase" evidence="21">
    <location>
        <begin position="329"/>
        <end position="616"/>
    </location>
</feature>
<dbReference type="InterPro" id="IPR002902">
    <property type="entry name" value="GNK2"/>
</dbReference>
<dbReference type="PROSITE" id="PS00107">
    <property type="entry name" value="PROTEIN_KINASE_ATP"/>
    <property type="match status" value="1"/>
</dbReference>
<keyword evidence="5 19" id="KW-0812">Transmembrane</keyword>
<keyword evidence="8 17" id="KW-0547">Nucleotide-binding</keyword>
<dbReference type="CDD" id="cd14066">
    <property type="entry name" value="STKc_IRAK"/>
    <property type="match status" value="1"/>
</dbReference>
<feature type="region of interest" description="Disordered" evidence="18">
    <location>
        <begin position="605"/>
        <end position="638"/>
    </location>
</feature>
<evidence type="ECO:0000256" key="14">
    <source>
        <dbReference type="ARBA" id="ARBA00023180"/>
    </source>
</evidence>
<dbReference type="FunFam" id="3.30.200.20:FF:000177">
    <property type="entry name" value="Cysteine-rich receptor-like protein kinase 2"/>
    <property type="match status" value="1"/>
</dbReference>
<evidence type="ECO:0000256" key="11">
    <source>
        <dbReference type="ARBA" id="ARBA00022989"/>
    </source>
</evidence>
<evidence type="ECO:0000256" key="3">
    <source>
        <dbReference type="ARBA" id="ARBA00022553"/>
    </source>
</evidence>
<comment type="subcellular location">
    <subcellularLocation>
        <location evidence="1">Membrane</location>
        <topology evidence="1">Single-pass membrane protein</topology>
    </subcellularLocation>
</comment>
<dbReference type="FunFam" id="3.30.430.20:FF:000005">
    <property type="entry name" value="Cysteine-rich receptor-like protein kinase 2"/>
    <property type="match status" value="1"/>
</dbReference>
<dbReference type="CDD" id="cd23509">
    <property type="entry name" value="Gnk2-like"/>
    <property type="match status" value="2"/>
</dbReference>